<dbReference type="InterPro" id="IPR000308">
    <property type="entry name" value="14-3-3"/>
</dbReference>
<name>V2WM48_MONRO</name>
<dbReference type="STRING" id="1381753.V2WM48"/>
<evidence type="ECO:0000313" key="4">
    <source>
        <dbReference type="EMBL" id="ESK82622.1"/>
    </source>
</evidence>
<dbReference type="Proteomes" id="UP000017559">
    <property type="component" value="Unassembled WGS sequence"/>
</dbReference>
<dbReference type="PRINTS" id="PR00305">
    <property type="entry name" value="1433ZETA"/>
</dbReference>
<dbReference type="OrthoDB" id="10260625at2759"/>
<sequence>MNSHRSTPISARIFLILSAASGTSRPFAMKGDYCCYLAEFTTGNKWKDSTDKFLEAYKAASNVTVTELPSTYSIRLGLDLFSVFYYRIPNRPDHACLLAKQAFNDAIPELDAFLEREL</sequence>
<dbReference type="Gene3D" id="1.20.190.20">
    <property type="entry name" value="14-3-3 domain"/>
    <property type="match status" value="1"/>
</dbReference>
<evidence type="ECO:0000313" key="5">
    <source>
        <dbReference type="Proteomes" id="UP000017559"/>
    </source>
</evidence>
<feature type="domain" description="14-3-3" evidence="3">
    <location>
        <begin position="1"/>
        <end position="117"/>
    </location>
</feature>
<organism evidence="4 5">
    <name type="scientific">Moniliophthora roreri (strain MCA 2997)</name>
    <name type="common">Cocoa frosty pod rot fungus</name>
    <name type="synonym">Crinipellis roreri</name>
    <dbReference type="NCBI Taxonomy" id="1381753"/>
    <lineage>
        <taxon>Eukaryota</taxon>
        <taxon>Fungi</taxon>
        <taxon>Dikarya</taxon>
        <taxon>Basidiomycota</taxon>
        <taxon>Agaricomycotina</taxon>
        <taxon>Agaricomycetes</taxon>
        <taxon>Agaricomycetidae</taxon>
        <taxon>Agaricales</taxon>
        <taxon>Marasmiineae</taxon>
        <taxon>Marasmiaceae</taxon>
        <taxon>Moniliophthora</taxon>
    </lineage>
</organism>
<proteinExistence type="inferred from homology"/>
<evidence type="ECO:0000256" key="2">
    <source>
        <dbReference type="SAM" id="SignalP"/>
    </source>
</evidence>
<dbReference type="EMBL" id="AWSO01001847">
    <property type="protein sequence ID" value="ESK82622.1"/>
    <property type="molecule type" value="Genomic_DNA"/>
</dbReference>
<dbReference type="AlphaFoldDB" id="V2WM48"/>
<accession>V2WM48</accession>
<dbReference type="InterPro" id="IPR023410">
    <property type="entry name" value="14-3-3_domain"/>
</dbReference>
<dbReference type="SMART" id="SM00101">
    <property type="entry name" value="14_3_3"/>
    <property type="match status" value="1"/>
</dbReference>
<protein>
    <submittedName>
        <fullName evidence="4">14-3-3 protein</fullName>
    </submittedName>
</protein>
<dbReference type="InterPro" id="IPR036815">
    <property type="entry name" value="14-3-3_dom_sf"/>
</dbReference>
<dbReference type="PANTHER" id="PTHR18860">
    <property type="entry name" value="14-3-3 PROTEIN"/>
    <property type="match status" value="1"/>
</dbReference>
<evidence type="ECO:0000256" key="1">
    <source>
        <dbReference type="ARBA" id="ARBA00006141"/>
    </source>
</evidence>
<feature type="chain" id="PRO_5004712999" evidence="2">
    <location>
        <begin position="23"/>
        <end position="118"/>
    </location>
</feature>
<dbReference type="Pfam" id="PF00244">
    <property type="entry name" value="14-3-3"/>
    <property type="match status" value="1"/>
</dbReference>
<comment type="caution">
    <text evidence="4">The sequence shown here is derived from an EMBL/GenBank/DDBJ whole genome shotgun (WGS) entry which is preliminary data.</text>
</comment>
<keyword evidence="2" id="KW-0732">Signal</keyword>
<keyword evidence="5" id="KW-1185">Reference proteome</keyword>
<reference evidence="4 5" key="1">
    <citation type="journal article" date="2014" name="BMC Genomics">
        <title>Genome and secretome analysis of the hemibiotrophic fungal pathogen, Moniliophthora roreri, which causes frosty pod rot disease of cacao: mechanisms of the biotrophic and necrotrophic phases.</title>
        <authorList>
            <person name="Meinhardt L.W."/>
            <person name="Costa G.G.L."/>
            <person name="Thomazella D.P.T."/>
            <person name="Teixeira P.J.P.L."/>
            <person name="Carazzolle M.F."/>
            <person name="Schuster S.C."/>
            <person name="Carlson J.E."/>
            <person name="Guiltinan M.J."/>
            <person name="Mieczkowski P."/>
            <person name="Farmer A."/>
            <person name="Ramaraj T."/>
            <person name="Crozier J."/>
            <person name="Davis R.E."/>
            <person name="Shao J."/>
            <person name="Melnick R.L."/>
            <person name="Pereira G.A.G."/>
            <person name="Bailey B.A."/>
        </authorList>
    </citation>
    <scope>NUCLEOTIDE SEQUENCE [LARGE SCALE GENOMIC DNA]</scope>
    <source>
        <strain evidence="4 5">MCA 2997</strain>
    </source>
</reference>
<dbReference type="HOGENOM" id="CLU_2073776_0_0_1"/>
<dbReference type="SUPFAM" id="SSF48445">
    <property type="entry name" value="14-3-3 protein"/>
    <property type="match status" value="1"/>
</dbReference>
<feature type="signal peptide" evidence="2">
    <location>
        <begin position="1"/>
        <end position="22"/>
    </location>
</feature>
<gene>
    <name evidence="4" type="ORF">Moror_11225</name>
</gene>
<comment type="similarity">
    <text evidence="1">Belongs to the 14-3-3 family.</text>
</comment>
<dbReference type="KEGG" id="mrr:Moror_11225"/>
<evidence type="ECO:0000259" key="3">
    <source>
        <dbReference type="SMART" id="SM00101"/>
    </source>
</evidence>